<dbReference type="SUPFAM" id="SSF55781">
    <property type="entry name" value="GAF domain-like"/>
    <property type="match status" value="1"/>
</dbReference>
<feature type="domain" description="Response regulatory" evidence="7">
    <location>
        <begin position="1017"/>
        <end position="1142"/>
    </location>
</feature>
<dbReference type="CDD" id="cd00082">
    <property type="entry name" value="HisKA"/>
    <property type="match status" value="1"/>
</dbReference>
<name>A0A8H3EJD0_9LECA</name>
<dbReference type="PRINTS" id="PR00344">
    <property type="entry name" value="BCTRLSENSOR"/>
</dbReference>
<dbReference type="Pfam" id="PF00072">
    <property type="entry name" value="Response_reg"/>
    <property type="match status" value="1"/>
</dbReference>
<dbReference type="EMBL" id="CAJPDQ010000002">
    <property type="protein sequence ID" value="CAF9905117.1"/>
    <property type="molecule type" value="Genomic_DNA"/>
</dbReference>
<dbReference type="Gene3D" id="3.30.565.10">
    <property type="entry name" value="Histidine kinase-like ATPase, C-terminal domain"/>
    <property type="match status" value="1"/>
</dbReference>
<dbReference type="OrthoDB" id="303614at2759"/>
<dbReference type="InterPro" id="IPR001789">
    <property type="entry name" value="Sig_transdc_resp-reg_receiver"/>
</dbReference>
<dbReference type="Pfam" id="PF01590">
    <property type="entry name" value="GAF"/>
    <property type="match status" value="1"/>
</dbReference>
<dbReference type="SMART" id="SM00388">
    <property type="entry name" value="HisKA"/>
    <property type="match status" value="1"/>
</dbReference>
<dbReference type="InterPro" id="IPR036097">
    <property type="entry name" value="HisK_dim/P_sf"/>
</dbReference>
<dbReference type="Gene3D" id="3.30.450.40">
    <property type="match status" value="1"/>
</dbReference>
<dbReference type="Pfam" id="PF02518">
    <property type="entry name" value="HATPase_c"/>
    <property type="match status" value="1"/>
</dbReference>
<dbReference type="InterPro" id="IPR004358">
    <property type="entry name" value="Sig_transdc_His_kin-like_C"/>
</dbReference>
<dbReference type="InterPro" id="IPR029016">
    <property type="entry name" value="GAF-like_dom_sf"/>
</dbReference>
<feature type="compositionally biased region" description="Polar residues" evidence="5">
    <location>
        <begin position="253"/>
        <end position="265"/>
    </location>
</feature>
<dbReference type="Proteomes" id="UP000664169">
    <property type="component" value="Unassembled WGS sequence"/>
</dbReference>
<sequence length="1152" mass="127997">MSQHYEAQMAKTDDGNMPNLQDRRVREVFKYLPEWAARTETTHKRTSTSSPDVTLNSFAQLVALRLNVEKSSISLLDGEEQYVLAEATRSSSIGIEKLAAEGDQPSIGMRTVPCGQGICQRALAQMPSEGILVVEDIHKHQQFSSQPFMQSMSNVKFYAACPIVINDQKVGILCAMDYATRQTLSTEETNFLSDISSAIGQHLESIRMKKTHNRTGGIVGALDAVMRPGQRHSSFRGSTQISKLTREDDDQKISQNEQAATTSSQEESHCIEAQSEDPNLSLPENFLEYAGSLLVDGFDADGVIFYDAGSRFYAGRASQITASSKVASPRLPPRTRGTQEHISHFAAPSQIDSPACEILAFSKGTKRPDLSVCIGCLQEQDLRYLFQLFPTGQVIHAGNPDLSFSDEGKDIDCQRVAHPDYSRVLTSIRQAIPDAENIVFFPMWDHYRDRWYAGGFLYSCDARRLVFAAEDFAFLQAFALVLTGELASRDRERSQIQKETFISMISHELRTPLHGILSNVDLMRDIGLSTFQTTLLDTISACGHSLMDIINHLIDRSTMVASDENFKKHSQLYRQYQRPSLKGKTSFDKLEEVDLVIVAEEVISALTVEMHLRTEARQGYEEALHSSNSSETQDLLPSDAVVVYDIHPQRNWMVHVRRGAFRRLLSNLISNAIKFTRHGTIEISLYRSEPAKGSLECAITLEVADTGEGISSDFMKHHLFQQFKQENPRTLGSGLGLFVVKSMADELEGKIGIQSTKGDGTLVSITFPCKLVHDDPEAKVETGLDYANPVLQKVKDNAGSIVANFISLDSDERPADNKAGLNYSRESISGICRKWFGITVASSTKLQAGPRIINFVDESFLDSKVFPDVLAEITKDLKWSDHIGTFFSPIVFIGTVNFTAALQKQSKFEAGANMFSITNPCGPHQLAQVLAACMRLMIDEHVPQPEMAPVIKAPTVPHLTESIKEDPTSGDSNDVVSEAQPPLMAATSAIAGIGKLSQPQDGNKSFVDASEEEAKPRMLLVEDNAINMKVLERLCQRLSLPYQLAFNGLEAVKLFEAEPDIFDIIWMDIMMPIMDGLAATKQIRNIERSSKRSDTKDRVRVIALTGLSGEDIENDTTDVGFDAFWTKPVKLDILKKEIDQWTLPRKQQIYSS</sequence>
<dbReference type="SMART" id="SM00065">
    <property type="entry name" value="GAF"/>
    <property type="match status" value="1"/>
</dbReference>
<organism evidence="8 9">
    <name type="scientific">Gomphillus americanus</name>
    <dbReference type="NCBI Taxonomy" id="1940652"/>
    <lineage>
        <taxon>Eukaryota</taxon>
        <taxon>Fungi</taxon>
        <taxon>Dikarya</taxon>
        <taxon>Ascomycota</taxon>
        <taxon>Pezizomycotina</taxon>
        <taxon>Lecanoromycetes</taxon>
        <taxon>OSLEUM clade</taxon>
        <taxon>Ostropomycetidae</taxon>
        <taxon>Ostropales</taxon>
        <taxon>Graphidaceae</taxon>
        <taxon>Gomphilloideae</taxon>
        <taxon>Gomphillus</taxon>
    </lineage>
</organism>
<dbReference type="Gene3D" id="1.10.287.130">
    <property type="match status" value="1"/>
</dbReference>
<evidence type="ECO:0000256" key="4">
    <source>
        <dbReference type="PROSITE-ProRule" id="PRU00169"/>
    </source>
</evidence>
<dbReference type="Pfam" id="PF00512">
    <property type="entry name" value="HisKA"/>
    <property type="match status" value="1"/>
</dbReference>
<dbReference type="PROSITE" id="PS50109">
    <property type="entry name" value="HIS_KIN"/>
    <property type="match status" value="1"/>
</dbReference>
<dbReference type="InterPro" id="IPR036890">
    <property type="entry name" value="HATPase_C_sf"/>
</dbReference>
<proteinExistence type="predicted"/>
<feature type="region of interest" description="Disordered" evidence="5">
    <location>
        <begin position="229"/>
        <end position="277"/>
    </location>
</feature>
<evidence type="ECO:0000256" key="3">
    <source>
        <dbReference type="ARBA" id="ARBA00022777"/>
    </source>
</evidence>
<dbReference type="SUPFAM" id="SSF55874">
    <property type="entry name" value="ATPase domain of HSP90 chaperone/DNA topoisomerase II/histidine kinase"/>
    <property type="match status" value="1"/>
</dbReference>
<dbReference type="SMART" id="SM00448">
    <property type="entry name" value="REC"/>
    <property type="match status" value="1"/>
</dbReference>
<feature type="modified residue" description="4-aspartylphosphate" evidence="4">
    <location>
        <position position="1068"/>
    </location>
</feature>
<dbReference type="Gene3D" id="3.40.50.2300">
    <property type="match status" value="1"/>
</dbReference>
<dbReference type="InterPro" id="IPR003661">
    <property type="entry name" value="HisK_dim/P_dom"/>
</dbReference>
<dbReference type="PANTHER" id="PTHR43719:SF28">
    <property type="entry name" value="PEROXIDE STRESS-ACTIVATED HISTIDINE KINASE MAK1-RELATED"/>
    <property type="match status" value="1"/>
</dbReference>
<feature type="domain" description="Histidine kinase" evidence="6">
    <location>
        <begin position="504"/>
        <end position="771"/>
    </location>
</feature>
<evidence type="ECO:0000256" key="2">
    <source>
        <dbReference type="ARBA" id="ARBA00022679"/>
    </source>
</evidence>
<accession>A0A8H3EJD0</accession>
<reference evidence="8" key="1">
    <citation type="submission" date="2021-03" db="EMBL/GenBank/DDBJ databases">
        <authorList>
            <person name="Tagirdzhanova G."/>
        </authorList>
    </citation>
    <scope>NUCLEOTIDE SEQUENCE</scope>
</reference>
<dbReference type="InterPro" id="IPR005467">
    <property type="entry name" value="His_kinase_dom"/>
</dbReference>
<evidence type="ECO:0000259" key="6">
    <source>
        <dbReference type="PROSITE" id="PS50109"/>
    </source>
</evidence>
<dbReference type="GO" id="GO:0000155">
    <property type="term" value="F:phosphorelay sensor kinase activity"/>
    <property type="evidence" value="ECO:0007669"/>
    <property type="project" value="InterPro"/>
</dbReference>
<dbReference type="InterPro" id="IPR003018">
    <property type="entry name" value="GAF"/>
</dbReference>
<evidence type="ECO:0000313" key="8">
    <source>
        <dbReference type="EMBL" id="CAF9905117.1"/>
    </source>
</evidence>
<dbReference type="InterPro" id="IPR011006">
    <property type="entry name" value="CheY-like_superfamily"/>
</dbReference>
<evidence type="ECO:0000259" key="7">
    <source>
        <dbReference type="PROSITE" id="PS50110"/>
    </source>
</evidence>
<dbReference type="SMART" id="SM00387">
    <property type="entry name" value="HATPase_c"/>
    <property type="match status" value="1"/>
</dbReference>
<keyword evidence="9" id="KW-1185">Reference proteome</keyword>
<protein>
    <submittedName>
        <fullName evidence="8">Uncharacterized protein</fullName>
    </submittedName>
</protein>
<evidence type="ECO:0000313" key="9">
    <source>
        <dbReference type="Proteomes" id="UP000664169"/>
    </source>
</evidence>
<dbReference type="SUPFAM" id="SSF47384">
    <property type="entry name" value="Homodimeric domain of signal transducing histidine kinase"/>
    <property type="match status" value="1"/>
</dbReference>
<keyword evidence="2" id="KW-0808">Transferase</keyword>
<dbReference type="CDD" id="cd17546">
    <property type="entry name" value="REC_hyHK_CKI1_RcsC-like"/>
    <property type="match status" value="1"/>
</dbReference>
<dbReference type="InterPro" id="IPR003594">
    <property type="entry name" value="HATPase_dom"/>
</dbReference>
<dbReference type="SUPFAM" id="SSF52172">
    <property type="entry name" value="CheY-like"/>
    <property type="match status" value="1"/>
</dbReference>
<keyword evidence="1 4" id="KW-0597">Phosphoprotein</keyword>
<keyword evidence="3" id="KW-0418">Kinase</keyword>
<dbReference type="PROSITE" id="PS50110">
    <property type="entry name" value="RESPONSE_REGULATORY"/>
    <property type="match status" value="1"/>
</dbReference>
<evidence type="ECO:0000256" key="5">
    <source>
        <dbReference type="SAM" id="MobiDB-lite"/>
    </source>
</evidence>
<comment type="caution">
    <text evidence="8">The sequence shown here is derived from an EMBL/GenBank/DDBJ whole genome shotgun (WGS) entry which is preliminary data.</text>
</comment>
<dbReference type="InterPro" id="IPR050956">
    <property type="entry name" value="2C_system_His_kinase"/>
</dbReference>
<evidence type="ECO:0000256" key="1">
    <source>
        <dbReference type="ARBA" id="ARBA00022553"/>
    </source>
</evidence>
<gene>
    <name evidence="8" type="ORF">GOMPHAMPRED_003042</name>
</gene>
<dbReference type="PANTHER" id="PTHR43719">
    <property type="entry name" value="TWO-COMPONENT HISTIDINE KINASE"/>
    <property type="match status" value="1"/>
</dbReference>
<dbReference type="AlphaFoldDB" id="A0A8H3EJD0"/>